<protein>
    <submittedName>
        <fullName evidence="2">Selenium-binding protein</fullName>
    </submittedName>
</protein>
<organism evidence="2 3">
    <name type="scientific">Metallosphaera cuprina (strain Ar-4)</name>
    <dbReference type="NCBI Taxonomy" id="1006006"/>
    <lineage>
        <taxon>Archaea</taxon>
        <taxon>Thermoproteota</taxon>
        <taxon>Thermoprotei</taxon>
        <taxon>Sulfolobales</taxon>
        <taxon>Sulfolobaceae</taxon>
        <taxon>Metallosphaera</taxon>
    </lineage>
</organism>
<dbReference type="PANTHER" id="PTHR23300">
    <property type="entry name" value="METHANETHIOL OXIDASE"/>
    <property type="match status" value="1"/>
</dbReference>
<dbReference type="PATRIC" id="fig|1006006.8.peg.1615"/>
<dbReference type="STRING" id="1006006.Mcup_1616"/>
<evidence type="ECO:0000313" key="3">
    <source>
        <dbReference type="Proteomes" id="UP000007812"/>
    </source>
</evidence>
<dbReference type="HOGENOM" id="CLU_2529461_0_0_2"/>
<dbReference type="AlphaFoldDB" id="F4FZV7"/>
<dbReference type="KEGG" id="mcn:Mcup_1616"/>
<evidence type="ECO:0000256" key="1">
    <source>
        <dbReference type="ARBA" id="ARBA00005606"/>
    </source>
</evidence>
<reference evidence="2 3" key="1">
    <citation type="journal article" date="2011" name="J. Bacteriol.">
        <title>Complete genome sequence of Metallosphaera cuprina, a metal sulfide-oxidizing archaeon from a hot spring.</title>
        <authorList>
            <person name="Liu L.J."/>
            <person name="You X.Y."/>
            <person name="Zheng H."/>
            <person name="Wang S."/>
            <person name="Jiang C.Y."/>
            <person name="Liu S.J."/>
        </authorList>
    </citation>
    <scope>NUCLEOTIDE SEQUENCE [LARGE SCALE GENOMIC DNA]</scope>
    <source>
        <strain evidence="2 3">Ar-4</strain>
    </source>
</reference>
<dbReference type="EMBL" id="CP002656">
    <property type="protein sequence ID" value="AEB95719.1"/>
    <property type="molecule type" value="Genomic_DNA"/>
</dbReference>
<dbReference type="GO" id="GO:0008430">
    <property type="term" value="F:selenium binding"/>
    <property type="evidence" value="ECO:0007669"/>
    <property type="project" value="InterPro"/>
</dbReference>
<sequence length="76" mass="8596">MIEISRDGKRVYVTNSLYGTWDNQFYPEGLKGWMVKLNADGGLTVDKEFLVDFGEARAHQVRLRGGDASSDSYCYP</sequence>
<comment type="similarity">
    <text evidence="1">Belongs to the selenium-binding protein family.</text>
</comment>
<proteinExistence type="inferred from homology"/>
<dbReference type="Proteomes" id="UP000007812">
    <property type="component" value="Chromosome"/>
</dbReference>
<gene>
    <name evidence="2" type="ordered locus">Mcup_1616</name>
</gene>
<dbReference type="PANTHER" id="PTHR23300:SF0">
    <property type="entry name" value="METHANETHIOL OXIDASE"/>
    <property type="match status" value="1"/>
</dbReference>
<dbReference type="eggNOG" id="arCOG04697">
    <property type="taxonomic scope" value="Archaea"/>
</dbReference>
<keyword evidence="3" id="KW-1185">Reference proteome</keyword>
<dbReference type="InterPro" id="IPR008826">
    <property type="entry name" value="Se-bd"/>
</dbReference>
<name>F4FZV7_METCR</name>
<evidence type="ECO:0000313" key="2">
    <source>
        <dbReference type="EMBL" id="AEB95719.1"/>
    </source>
</evidence>
<accession>F4FZV7</accession>
<dbReference type="Pfam" id="PF05694">
    <property type="entry name" value="SBP56"/>
    <property type="match status" value="1"/>
</dbReference>